<dbReference type="GO" id="GO:0016747">
    <property type="term" value="F:acyltransferase activity, transferring groups other than amino-acyl groups"/>
    <property type="evidence" value="ECO:0007669"/>
    <property type="project" value="InterPro"/>
</dbReference>
<keyword evidence="1 4" id="KW-0808">Transferase</keyword>
<dbReference type="EC" id="2.3.1.-" evidence="4"/>
<feature type="domain" description="N-acetyltransferase" evidence="3">
    <location>
        <begin position="2"/>
        <end position="165"/>
    </location>
</feature>
<dbReference type="PROSITE" id="PS51186">
    <property type="entry name" value="GNAT"/>
    <property type="match status" value="1"/>
</dbReference>
<dbReference type="AlphaFoldDB" id="A0AAF1K948"/>
<dbReference type="PIRSF" id="PIRSF037663">
    <property type="entry name" value="Acetyltransf_GNAT_prd"/>
    <property type="match status" value="1"/>
</dbReference>
<evidence type="ECO:0000259" key="3">
    <source>
        <dbReference type="PROSITE" id="PS51186"/>
    </source>
</evidence>
<evidence type="ECO:0000313" key="4">
    <source>
        <dbReference type="EMBL" id="WFR96544.1"/>
    </source>
</evidence>
<dbReference type="RefSeq" id="WP_111220625.1">
    <property type="nucleotide sequence ID" value="NZ_CP117255.1"/>
</dbReference>
<dbReference type="InterPro" id="IPR050832">
    <property type="entry name" value="Bact_Acetyltransf"/>
</dbReference>
<reference evidence="4 5" key="1">
    <citation type="journal article" date="2018" name="Sci. Rep.">
        <title>Rhizobium tumorigenes sp. nov., a novel plant tumorigenic bacterium isolated from cane gall tumors on thornless blackberry.</title>
        <authorList>
            <person name="Kuzmanovi N."/>
            <person name="Smalla K."/>
            <person name="Gronow S."/>
            <person name="PuBawska J."/>
        </authorList>
    </citation>
    <scope>NUCLEOTIDE SEQUENCE [LARGE SCALE GENOMIC DNA]</scope>
    <source>
        <strain evidence="4 5">1078</strain>
    </source>
</reference>
<dbReference type="KEGG" id="rtu:PR017_05285"/>
<sequence>MYFVRTASARDLDKVRALLNETWHATYDNLYGAAKVEEIHASWHSAAALKTRLEKKDSEFVVADDGKELGGMGYAALSEETAKVAVLHMLYVRPSAQRQGVGRDLFAELETCFPDADRMRVEVEPENAQAIAFYQSLGFDEVGRNKNDGPKQSGLPTLVFERALTSH</sequence>
<dbReference type="InterPro" id="IPR017255">
    <property type="entry name" value="AcTrfase_GNAT_prd"/>
</dbReference>
<evidence type="ECO:0000256" key="1">
    <source>
        <dbReference type="ARBA" id="ARBA00022679"/>
    </source>
</evidence>
<dbReference type="CDD" id="cd04301">
    <property type="entry name" value="NAT_SF"/>
    <property type="match status" value="1"/>
</dbReference>
<dbReference type="InterPro" id="IPR016181">
    <property type="entry name" value="Acyl_CoA_acyltransferase"/>
</dbReference>
<evidence type="ECO:0000256" key="2">
    <source>
        <dbReference type="ARBA" id="ARBA00023315"/>
    </source>
</evidence>
<dbReference type="EMBL" id="CP117255">
    <property type="protein sequence ID" value="WFR96544.1"/>
    <property type="molecule type" value="Genomic_DNA"/>
</dbReference>
<proteinExistence type="predicted"/>
<dbReference type="Gene3D" id="3.40.630.30">
    <property type="match status" value="1"/>
</dbReference>
<dbReference type="SUPFAM" id="SSF55729">
    <property type="entry name" value="Acyl-CoA N-acyltransferases (Nat)"/>
    <property type="match status" value="1"/>
</dbReference>
<accession>A0AAF1K948</accession>
<dbReference type="Proteomes" id="UP000249499">
    <property type="component" value="Chromosome"/>
</dbReference>
<protein>
    <submittedName>
        <fullName evidence="4">GNAT family N-acetyltransferase</fullName>
        <ecNumber evidence="4">2.3.1.-</ecNumber>
    </submittedName>
</protein>
<evidence type="ECO:0000313" key="5">
    <source>
        <dbReference type="Proteomes" id="UP000249499"/>
    </source>
</evidence>
<dbReference type="PANTHER" id="PTHR43877">
    <property type="entry name" value="AMINOALKYLPHOSPHONATE N-ACETYLTRANSFERASE-RELATED-RELATED"/>
    <property type="match status" value="1"/>
</dbReference>
<name>A0AAF1K948_9HYPH</name>
<gene>
    <name evidence="4" type="ORF">PR017_05285</name>
</gene>
<reference evidence="5" key="2">
    <citation type="journal article" date="2023" name="MicrobiologyOpen">
        <title>Genomics of the tumorigenes clade of the family Rhizobiaceae and description of Rhizobium rhododendri sp. nov.</title>
        <authorList>
            <person name="Kuzmanovic N."/>
            <person name="diCenzo G.C."/>
            <person name="Bunk B."/>
            <person name="Sproeer C."/>
            <person name="Fruehling A."/>
            <person name="Neumann-Schaal M."/>
            <person name="Overmann J."/>
            <person name="Smalla K."/>
        </authorList>
    </citation>
    <scope>NUCLEOTIDE SEQUENCE [LARGE SCALE GENOMIC DNA]</scope>
    <source>
        <strain evidence="5">1078</strain>
    </source>
</reference>
<dbReference type="InterPro" id="IPR000182">
    <property type="entry name" value="GNAT_dom"/>
</dbReference>
<organism evidence="4 5">
    <name type="scientific">Rhizobium tumorigenes</name>
    <dbReference type="NCBI Taxonomy" id="2041385"/>
    <lineage>
        <taxon>Bacteria</taxon>
        <taxon>Pseudomonadati</taxon>
        <taxon>Pseudomonadota</taxon>
        <taxon>Alphaproteobacteria</taxon>
        <taxon>Hyphomicrobiales</taxon>
        <taxon>Rhizobiaceae</taxon>
        <taxon>Rhizobium/Agrobacterium group</taxon>
        <taxon>Rhizobium</taxon>
    </lineage>
</organism>
<keyword evidence="2 4" id="KW-0012">Acyltransferase</keyword>
<dbReference type="Pfam" id="PF13673">
    <property type="entry name" value="Acetyltransf_10"/>
    <property type="match status" value="1"/>
</dbReference>
<keyword evidence="5" id="KW-1185">Reference proteome</keyword>